<organism evidence="7 8">
    <name type="scientific">Thraustotheca clavata</name>
    <dbReference type="NCBI Taxonomy" id="74557"/>
    <lineage>
        <taxon>Eukaryota</taxon>
        <taxon>Sar</taxon>
        <taxon>Stramenopiles</taxon>
        <taxon>Oomycota</taxon>
        <taxon>Saprolegniomycetes</taxon>
        <taxon>Saprolegniales</taxon>
        <taxon>Achlyaceae</taxon>
        <taxon>Thraustotheca</taxon>
    </lineage>
</organism>
<comment type="catalytic activity">
    <reaction evidence="5">
        <text>an adenosine in mRNA + S-adenosyl-L-methionine = an N(6)-methyladenosine in mRNA + S-adenosyl-L-homocysteine + H(+)</text>
        <dbReference type="Rhea" id="RHEA:55584"/>
        <dbReference type="Rhea" id="RHEA-COMP:12414"/>
        <dbReference type="Rhea" id="RHEA-COMP:12417"/>
        <dbReference type="ChEBI" id="CHEBI:15378"/>
        <dbReference type="ChEBI" id="CHEBI:57856"/>
        <dbReference type="ChEBI" id="CHEBI:59789"/>
        <dbReference type="ChEBI" id="CHEBI:74411"/>
        <dbReference type="ChEBI" id="CHEBI:74449"/>
        <dbReference type="EC" id="2.1.1.348"/>
    </reaction>
</comment>
<dbReference type="InterPro" id="IPR007757">
    <property type="entry name" value="MT-A70-like"/>
</dbReference>
<evidence type="ECO:0000313" key="8">
    <source>
        <dbReference type="Proteomes" id="UP000243217"/>
    </source>
</evidence>
<proteinExistence type="inferred from homology"/>
<gene>
    <name evidence="7" type="ORF">THRCLA_22099</name>
</gene>
<evidence type="ECO:0000256" key="6">
    <source>
        <dbReference type="PROSITE-ProRule" id="PRU00489"/>
    </source>
</evidence>
<keyword evidence="2" id="KW-0489">Methyltransferase</keyword>
<dbReference type="EC" id="2.1.1.348" evidence="1"/>
<sequence length="84" mass="9528">MSHGRTGHWINHSQEHCLVGKKGLAKSASYEDCDIIVAEPTDSSRKPEELYQVIERMVPNGKKLEIFGRRHNLRAGWTTLGNQL</sequence>
<dbReference type="GO" id="GO:0005634">
    <property type="term" value="C:nucleus"/>
    <property type="evidence" value="ECO:0007669"/>
    <property type="project" value="TreeGrafter"/>
</dbReference>
<dbReference type="OrthoDB" id="75540at2759"/>
<evidence type="ECO:0000256" key="3">
    <source>
        <dbReference type="ARBA" id="ARBA00022679"/>
    </source>
</evidence>
<dbReference type="GO" id="GO:0036396">
    <property type="term" value="C:RNA N6-methyladenosine methyltransferase complex"/>
    <property type="evidence" value="ECO:0007669"/>
    <property type="project" value="TreeGrafter"/>
</dbReference>
<keyword evidence="3" id="KW-0808">Transferase</keyword>
<dbReference type="PROSITE" id="PS51143">
    <property type="entry name" value="MT_A70"/>
    <property type="match status" value="1"/>
</dbReference>
<keyword evidence="8" id="KW-1185">Reference proteome</keyword>
<dbReference type="STRING" id="74557.A0A1V9ZC99"/>
<evidence type="ECO:0000313" key="7">
    <source>
        <dbReference type="EMBL" id="OQR95629.1"/>
    </source>
</evidence>
<dbReference type="PANTHER" id="PTHR12829">
    <property type="entry name" value="N6-ADENOSINE-METHYLTRANSFERASE"/>
    <property type="match status" value="1"/>
</dbReference>
<dbReference type="GO" id="GO:0001734">
    <property type="term" value="F:mRNA m(6)A methyltransferase activity"/>
    <property type="evidence" value="ECO:0007669"/>
    <property type="project" value="UniProtKB-EC"/>
</dbReference>
<dbReference type="Pfam" id="PF05063">
    <property type="entry name" value="MT-A70"/>
    <property type="match status" value="1"/>
</dbReference>
<dbReference type="GO" id="GO:0032259">
    <property type="term" value="P:methylation"/>
    <property type="evidence" value="ECO:0007669"/>
    <property type="project" value="UniProtKB-KW"/>
</dbReference>
<dbReference type="PANTHER" id="PTHR12829:SF7">
    <property type="entry name" value="N6-ADENOSINE-METHYLTRANSFERASE CATALYTIC SUBUNIT"/>
    <property type="match status" value="1"/>
</dbReference>
<keyword evidence="4" id="KW-0949">S-adenosyl-L-methionine</keyword>
<evidence type="ECO:0000256" key="4">
    <source>
        <dbReference type="ARBA" id="ARBA00022691"/>
    </source>
</evidence>
<dbReference type="Proteomes" id="UP000243217">
    <property type="component" value="Unassembled WGS sequence"/>
</dbReference>
<evidence type="ECO:0000256" key="5">
    <source>
        <dbReference type="ARBA" id="ARBA00048957"/>
    </source>
</evidence>
<reference evidence="7 8" key="1">
    <citation type="journal article" date="2014" name="Genome Biol. Evol.">
        <title>The secreted proteins of Achlya hypogyna and Thraustotheca clavata identify the ancestral oomycete secretome and reveal gene acquisitions by horizontal gene transfer.</title>
        <authorList>
            <person name="Misner I."/>
            <person name="Blouin N."/>
            <person name="Leonard G."/>
            <person name="Richards T.A."/>
            <person name="Lane C.E."/>
        </authorList>
    </citation>
    <scope>NUCLEOTIDE SEQUENCE [LARGE SCALE GENOMIC DNA]</scope>
    <source>
        <strain evidence="7 8">ATCC 34112</strain>
    </source>
</reference>
<evidence type="ECO:0000256" key="2">
    <source>
        <dbReference type="ARBA" id="ARBA00022603"/>
    </source>
</evidence>
<comment type="similarity">
    <text evidence="6">Belongs to the MT-A70-like family.</text>
</comment>
<comment type="caution">
    <text evidence="7">The sequence shown here is derived from an EMBL/GenBank/DDBJ whole genome shotgun (WGS) entry which is preliminary data.</text>
</comment>
<dbReference type="EMBL" id="JNBS01002071">
    <property type="protein sequence ID" value="OQR95629.1"/>
    <property type="molecule type" value="Genomic_DNA"/>
</dbReference>
<dbReference type="AlphaFoldDB" id="A0A1V9ZC99"/>
<name>A0A1V9ZC99_9STRA</name>
<evidence type="ECO:0000256" key="1">
    <source>
        <dbReference type="ARBA" id="ARBA00012160"/>
    </source>
</evidence>
<protein>
    <recommendedName>
        <fullName evidence="1">mRNA m(6)A methyltransferase</fullName>
        <ecNumber evidence="1">2.1.1.348</ecNumber>
    </recommendedName>
</protein>
<accession>A0A1V9ZC99</accession>